<accession>A0A7J0ELZ9</accession>
<reference evidence="1 2" key="1">
    <citation type="submission" date="2019-07" db="EMBL/GenBank/DDBJ databases">
        <title>De Novo Assembly of kiwifruit Actinidia rufa.</title>
        <authorList>
            <person name="Sugita-Konishi S."/>
            <person name="Sato K."/>
            <person name="Mori E."/>
            <person name="Abe Y."/>
            <person name="Kisaki G."/>
            <person name="Hamano K."/>
            <person name="Suezawa K."/>
            <person name="Otani M."/>
            <person name="Fukuda T."/>
            <person name="Manabe T."/>
            <person name="Gomi K."/>
            <person name="Tabuchi M."/>
            <person name="Akimitsu K."/>
            <person name="Kataoka I."/>
        </authorList>
    </citation>
    <scope>NUCLEOTIDE SEQUENCE [LARGE SCALE GENOMIC DNA]</scope>
    <source>
        <strain evidence="2">cv. Fuchu</strain>
    </source>
</reference>
<protein>
    <submittedName>
        <fullName evidence="1">Uncharacterized protein</fullName>
    </submittedName>
</protein>
<evidence type="ECO:0000313" key="2">
    <source>
        <dbReference type="Proteomes" id="UP000585474"/>
    </source>
</evidence>
<organism evidence="1 2">
    <name type="scientific">Actinidia rufa</name>
    <dbReference type="NCBI Taxonomy" id="165716"/>
    <lineage>
        <taxon>Eukaryota</taxon>
        <taxon>Viridiplantae</taxon>
        <taxon>Streptophyta</taxon>
        <taxon>Embryophyta</taxon>
        <taxon>Tracheophyta</taxon>
        <taxon>Spermatophyta</taxon>
        <taxon>Magnoliopsida</taxon>
        <taxon>eudicotyledons</taxon>
        <taxon>Gunneridae</taxon>
        <taxon>Pentapetalae</taxon>
        <taxon>asterids</taxon>
        <taxon>Ericales</taxon>
        <taxon>Actinidiaceae</taxon>
        <taxon>Actinidia</taxon>
    </lineage>
</organism>
<dbReference type="Proteomes" id="UP000585474">
    <property type="component" value="Unassembled WGS sequence"/>
</dbReference>
<dbReference type="OrthoDB" id="1719622at2759"/>
<keyword evidence="2" id="KW-1185">Reference proteome</keyword>
<sequence>MAGVDYMKCNIDLEKWERCRDEQPPSYLLAEKMIPRDDEILENDGDKVVRARIQEWAKAVASMRSTAPCFEIRKINIHS</sequence>
<name>A0A7J0ELZ9_9ERIC</name>
<dbReference type="EMBL" id="BJWL01000005">
    <property type="protein sequence ID" value="GFY87420.1"/>
    <property type="molecule type" value="Genomic_DNA"/>
</dbReference>
<proteinExistence type="predicted"/>
<gene>
    <name evidence="1" type="ORF">Acr_05g0010590</name>
</gene>
<dbReference type="AlphaFoldDB" id="A0A7J0ELZ9"/>
<evidence type="ECO:0000313" key="1">
    <source>
        <dbReference type="EMBL" id="GFY87420.1"/>
    </source>
</evidence>
<comment type="caution">
    <text evidence="1">The sequence shown here is derived from an EMBL/GenBank/DDBJ whole genome shotgun (WGS) entry which is preliminary data.</text>
</comment>